<accession>A0A3E3HZK6</accession>
<dbReference type="EC" id="3.6.1.57" evidence="3"/>
<dbReference type="RefSeq" id="WP_081745260.1">
    <property type="nucleotide sequence ID" value="NZ_JBKVAZ010000018.1"/>
</dbReference>
<keyword evidence="3" id="KW-0378">Hydrolase</keyword>
<proteinExistence type="predicted"/>
<feature type="binding site" evidence="2">
    <location>
        <position position="260"/>
    </location>
    <ligand>
        <name>substrate</name>
    </ligand>
</feature>
<dbReference type="InterPro" id="IPR020023">
    <property type="entry name" value="PseG"/>
</dbReference>
<evidence type="ECO:0000313" key="4">
    <source>
        <dbReference type="Proteomes" id="UP000260812"/>
    </source>
</evidence>
<dbReference type="Gene3D" id="3.40.50.2000">
    <property type="entry name" value="Glycogen Phosphorylase B"/>
    <property type="match status" value="1"/>
</dbReference>
<reference evidence="3 4" key="1">
    <citation type="submission" date="2018-08" db="EMBL/GenBank/DDBJ databases">
        <title>A genome reference for cultivated species of the human gut microbiota.</title>
        <authorList>
            <person name="Zou Y."/>
            <person name="Xue W."/>
            <person name="Luo G."/>
        </authorList>
    </citation>
    <scope>NUCLEOTIDE SEQUENCE [LARGE SCALE GENOMIC DNA]</scope>
    <source>
        <strain evidence="3 4">TF05-5AC</strain>
    </source>
</reference>
<feature type="binding site" evidence="2">
    <location>
        <position position="159"/>
    </location>
    <ligand>
        <name>substrate</name>
    </ligand>
</feature>
<organism evidence="3 4">
    <name type="scientific">Eisenbergiella massiliensis</name>
    <dbReference type="NCBI Taxonomy" id="1720294"/>
    <lineage>
        <taxon>Bacteria</taxon>
        <taxon>Bacillati</taxon>
        <taxon>Bacillota</taxon>
        <taxon>Clostridia</taxon>
        <taxon>Lachnospirales</taxon>
        <taxon>Lachnospiraceae</taxon>
        <taxon>Eisenbergiella</taxon>
    </lineage>
</organism>
<evidence type="ECO:0000256" key="2">
    <source>
        <dbReference type="PIRSR" id="PIRSR620023-2"/>
    </source>
</evidence>
<evidence type="ECO:0000256" key="1">
    <source>
        <dbReference type="PIRSR" id="PIRSR620023-1"/>
    </source>
</evidence>
<dbReference type="AlphaFoldDB" id="A0A3E3HZK6"/>
<dbReference type="SUPFAM" id="SSF53756">
    <property type="entry name" value="UDP-Glycosyltransferase/glycogen phosphorylase"/>
    <property type="match status" value="1"/>
</dbReference>
<comment type="caution">
    <text evidence="3">The sequence shown here is derived from an EMBL/GenBank/DDBJ whole genome shotgun (WGS) entry which is preliminary data.</text>
</comment>
<feature type="active site" description="Proton acceptor" evidence="1">
    <location>
        <position position="22"/>
    </location>
</feature>
<dbReference type="Gene3D" id="3.40.50.11190">
    <property type="match status" value="1"/>
</dbReference>
<evidence type="ECO:0000313" key="3">
    <source>
        <dbReference type="EMBL" id="RGE57293.1"/>
    </source>
</evidence>
<dbReference type="Proteomes" id="UP000260812">
    <property type="component" value="Unassembled WGS sequence"/>
</dbReference>
<sequence>METGKKGILIRTDGNQEIATGHLMRCLSVAQALKERNLPVLFAVADHNSGQLLRSFMAGGENFPVICLDTDYRNPADELDRLCTAVFENNIGCVLIDSYFVTPPYLEGLHKAAKTAYIDDIYSFDYPVDLIINYDAAPSADFYRNCPYKLLGLSYTPLRKQFRGLHPEVRPQVRDILISTGGTDPCGVAERLINRLLCLPGEQEICYHILAGPMHSGRAALNLLADGNPAIRLYEKVSDMAALICRCDLAVSAAGTTLYELCAAGVPAVSFTMADNQLTGARDMERFAGIPYVGDVRTATDFIEKLAEAIISLSSSYDNRYFLAHSMHKMVDGNGSVRIAEGLEKLLCSEASHV</sequence>
<dbReference type="GeneID" id="97989042"/>
<gene>
    <name evidence="3" type="primary">pseG</name>
    <name evidence="3" type="ORF">DXC51_19745</name>
</gene>
<dbReference type="EMBL" id="QVLV01000016">
    <property type="protein sequence ID" value="RGE57293.1"/>
    <property type="molecule type" value="Genomic_DNA"/>
</dbReference>
<protein>
    <submittedName>
        <fullName evidence="3">UDP-2,4-diacetamido-2,4, 6-trideoxy-beta-L-altropyranose hydrolase</fullName>
        <ecNumber evidence="3">3.6.1.57</ecNumber>
    </submittedName>
</protein>
<name>A0A3E3HZK6_9FIRM</name>
<dbReference type="GO" id="GO:0016787">
    <property type="term" value="F:hydrolase activity"/>
    <property type="evidence" value="ECO:0007669"/>
    <property type="project" value="UniProtKB-KW"/>
</dbReference>
<dbReference type="NCBIfam" id="TIGR03590">
    <property type="entry name" value="PseG"/>
    <property type="match status" value="1"/>
</dbReference>
<keyword evidence="4" id="KW-1185">Reference proteome</keyword>